<keyword evidence="2" id="KW-1185">Reference proteome</keyword>
<organism evidence="1 2">
    <name type="scientific">Gaetbulibacter jejuensis</name>
    <dbReference type="NCBI Taxonomy" id="584607"/>
    <lineage>
        <taxon>Bacteria</taxon>
        <taxon>Pseudomonadati</taxon>
        <taxon>Bacteroidota</taxon>
        <taxon>Flavobacteriia</taxon>
        <taxon>Flavobacteriales</taxon>
        <taxon>Flavobacteriaceae</taxon>
        <taxon>Gaetbulibacter</taxon>
    </lineage>
</organism>
<dbReference type="Proteomes" id="UP001500736">
    <property type="component" value="Unassembled WGS sequence"/>
</dbReference>
<protein>
    <recommendedName>
        <fullName evidence="3">Glycosyltransferase family 1 protein</fullName>
    </recommendedName>
</protein>
<dbReference type="EMBL" id="BAAAGF010000004">
    <property type="protein sequence ID" value="GAA0747857.1"/>
    <property type="molecule type" value="Genomic_DNA"/>
</dbReference>
<dbReference type="RefSeq" id="WP_343798877.1">
    <property type="nucleotide sequence ID" value="NZ_BAAAGF010000004.1"/>
</dbReference>
<name>A0ABN1JW49_9FLAO</name>
<comment type="caution">
    <text evidence="1">The sequence shown here is derived from an EMBL/GenBank/DDBJ whole genome shotgun (WGS) entry which is preliminary data.</text>
</comment>
<proteinExistence type="predicted"/>
<gene>
    <name evidence="1" type="ORF">GCM10009431_25720</name>
</gene>
<evidence type="ECO:0000313" key="1">
    <source>
        <dbReference type="EMBL" id="GAA0747857.1"/>
    </source>
</evidence>
<reference evidence="1 2" key="1">
    <citation type="journal article" date="2019" name="Int. J. Syst. Evol. Microbiol.">
        <title>The Global Catalogue of Microorganisms (GCM) 10K type strain sequencing project: providing services to taxonomists for standard genome sequencing and annotation.</title>
        <authorList>
            <consortium name="The Broad Institute Genomics Platform"/>
            <consortium name="The Broad Institute Genome Sequencing Center for Infectious Disease"/>
            <person name="Wu L."/>
            <person name="Ma J."/>
        </authorList>
    </citation>
    <scope>NUCLEOTIDE SEQUENCE [LARGE SCALE GENOMIC DNA]</scope>
    <source>
        <strain evidence="1 2">JCM 15976</strain>
    </source>
</reference>
<evidence type="ECO:0008006" key="3">
    <source>
        <dbReference type="Google" id="ProtNLM"/>
    </source>
</evidence>
<evidence type="ECO:0000313" key="2">
    <source>
        <dbReference type="Proteomes" id="UP001500736"/>
    </source>
</evidence>
<sequence>MKKLFKCVIHYFQSPHLAQVYDGFEKLKKQGLVDLSYIKVDGDEAKPILKVVLDDKYTVIYDLIDGLHWYGSTKEEKLNHFKTTTEADYYFKRSYTDQLKQFSPEHCSVYPLGLNYPLNTEGKYKFLKGLVVNSYLFKYLKPNYRRYPSELFESAPKLHKNNYIVFFAQLWNPDDVENEISKKEREQINQVRIAIIRACKSEFGDLFRGGIMTTSFSKTQCPDILASKEETDKLNYLRVVKESNICISTTGLHGSIGWQMGEYVAASKVIVSMPLNYDLPGDFIKGKNYLEFRDIEELISQIKLLLNNKELQFNMMNENFKYYNTYLKPDVLVLNTLMKVYNGKK</sequence>
<accession>A0ABN1JW49</accession>